<proteinExistence type="predicted"/>
<reference evidence="2" key="1">
    <citation type="submission" date="2021-01" db="EMBL/GenBank/DDBJ databases">
        <title>Whole genome shotgun sequence of Sphaerimonospora thailandensis NBRC 107569.</title>
        <authorList>
            <person name="Komaki H."/>
            <person name="Tamura T."/>
        </authorList>
    </citation>
    <scope>NUCLEOTIDE SEQUENCE</scope>
    <source>
        <strain evidence="2">NBRC 107569</strain>
    </source>
</reference>
<accession>A0A8J3RCV8</accession>
<gene>
    <name evidence="2" type="ORF">Mth01_46980</name>
</gene>
<keyword evidence="3" id="KW-1185">Reference proteome</keyword>
<comment type="caution">
    <text evidence="2">The sequence shown here is derived from an EMBL/GenBank/DDBJ whole genome shotgun (WGS) entry which is preliminary data.</text>
</comment>
<evidence type="ECO:0000313" key="2">
    <source>
        <dbReference type="EMBL" id="GIH72445.1"/>
    </source>
</evidence>
<evidence type="ECO:0000256" key="1">
    <source>
        <dbReference type="SAM" id="MobiDB-lite"/>
    </source>
</evidence>
<dbReference type="EMBL" id="BOOG01000051">
    <property type="protein sequence ID" value="GIH72445.1"/>
    <property type="molecule type" value="Genomic_DNA"/>
</dbReference>
<name>A0A8J3RCV8_9ACTN</name>
<organism evidence="2 3">
    <name type="scientific">Sphaerimonospora thailandensis</name>
    <dbReference type="NCBI Taxonomy" id="795644"/>
    <lineage>
        <taxon>Bacteria</taxon>
        <taxon>Bacillati</taxon>
        <taxon>Actinomycetota</taxon>
        <taxon>Actinomycetes</taxon>
        <taxon>Streptosporangiales</taxon>
        <taxon>Streptosporangiaceae</taxon>
        <taxon>Sphaerimonospora</taxon>
    </lineage>
</organism>
<feature type="region of interest" description="Disordered" evidence="1">
    <location>
        <begin position="1"/>
        <end position="22"/>
    </location>
</feature>
<evidence type="ECO:0000313" key="3">
    <source>
        <dbReference type="Proteomes" id="UP000610966"/>
    </source>
</evidence>
<dbReference type="Proteomes" id="UP000610966">
    <property type="component" value="Unassembled WGS sequence"/>
</dbReference>
<protein>
    <submittedName>
        <fullName evidence="2">Uncharacterized protein</fullName>
    </submittedName>
</protein>
<dbReference type="AlphaFoldDB" id="A0A8J3RCV8"/>
<sequence length="54" mass="5769">MDMNGHGSAPAARGLLGTGANPDRYVRRGYVHALHDDGGQVRKEDSKPRLITPG</sequence>